<dbReference type="Proteomes" id="UP000053557">
    <property type="component" value="Unassembled WGS sequence"/>
</dbReference>
<evidence type="ECO:0000313" key="2">
    <source>
        <dbReference type="EMBL" id="KUO96825.1"/>
    </source>
</evidence>
<keyword evidence="1" id="KW-1133">Transmembrane helix</keyword>
<evidence type="ECO:0000313" key="3">
    <source>
        <dbReference type="Proteomes" id="UP000053557"/>
    </source>
</evidence>
<reference evidence="2 3" key="1">
    <citation type="submission" date="2015-12" db="EMBL/GenBank/DDBJ databases">
        <title>Draft genome sequence of Acidibacillus ferrooxidans ITV001, isolated from a chalcopyrite acid mine drainage site in Brazil.</title>
        <authorList>
            <person name="Dall'Agnol H."/>
            <person name="Nancucheo I."/>
            <person name="Johnson B."/>
            <person name="Oliveira R."/>
            <person name="Leite L."/>
            <person name="Pylro V."/>
            <person name="Nunes G.L."/>
            <person name="Tzotzos G."/>
            <person name="Fernandes G.R."/>
            <person name="Dutra J."/>
            <person name="Orellana S.C."/>
            <person name="Oliveira G."/>
        </authorList>
    </citation>
    <scope>NUCLEOTIDE SEQUENCE [LARGE SCALE GENOMIC DNA]</scope>
    <source>
        <strain evidence="3">ITV01</strain>
    </source>
</reference>
<feature type="transmembrane region" description="Helical" evidence="1">
    <location>
        <begin position="6"/>
        <end position="26"/>
    </location>
</feature>
<keyword evidence="1" id="KW-0812">Transmembrane</keyword>
<accession>A0A101XSP5</accession>
<feature type="transmembrane region" description="Helical" evidence="1">
    <location>
        <begin position="134"/>
        <end position="156"/>
    </location>
</feature>
<dbReference type="RefSeq" id="WP_067712755.1">
    <property type="nucleotide sequence ID" value="NZ_LPVJ01000009.1"/>
</dbReference>
<feature type="transmembrane region" description="Helical" evidence="1">
    <location>
        <begin position="252"/>
        <end position="270"/>
    </location>
</feature>
<organism evidence="2 3">
    <name type="scientific">Ferroacidibacillus organovorans</name>
    <dbReference type="NCBI Taxonomy" id="1765683"/>
    <lineage>
        <taxon>Bacteria</taxon>
        <taxon>Bacillati</taxon>
        <taxon>Bacillota</taxon>
        <taxon>Bacilli</taxon>
        <taxon>Bacillales</taxon>
        <taxon>Alicyclobacillaceae</taxon>
        <taxon>Ferroacidibacillus</taxon>
    </lineage>
</organism>
<proteinExistence type="predicted"/>
<keyword evidence="1" id="KW-0472">Membrane</keyword>
<dbReference type="AlphaFoldDB" id="A0A101XSP5"/>
<comment type="caution">
    <text evidence="2">The sequence shown here is derived from an EMBL/GenBank/DDBJ whole genome shotgun (WGS) entry which is preliminary data.</text>
</comment>
<sequence length="361" mass="40183">MSTGAGTVFNAFTVGGVMFLAILLIYFPNQRIPSVSPVSSLKARHFLRLSLASLWIADGLLQAQPAMFSARFLQEVLQPMLAGEPEGLRHMLDSLYGLWGTADSLWNALATLVQLFIGAALFSKWEYVQRLGIWISLVWSLIVWAFGEAFGGILAPGTNFITGGPGSAFVYALMSALLLFGIEGWLDGRAMVTARKSVALLFFAGAAFQTAPPLWNGLNLAGQFASTAEAIQPAFLASPVFGFVDLIYRNPVAWNAFFTGYMLFLGMAWWRGWRHLWMDWLAILWLAFEWWFGQGLGELFSGVATDPNSAVPIALLMFTAGMNLRRKPSREKDEKIRFIRDDRPLRNKAEYLARLRFSDVD</sequence>
<evidence type="ECO:0000256" key="1">
    <source>
        <dbReference type="SAM" id="Phobius"/>
    </source>
</evidence>
<protein>
    <submittedName>
        <fullName evidence="2">Uncharacterized protein</fullName>
    </submittedName>
</protein>
<name>A0A101XSP5_9BACL</name>
<dbReference type="EMBL" id="LPVJ01000009">
    <property type="protein sequence ID" value="KUO96825.1"/>
    <property type="molecule type" value="Genomic_DNA"/>
</dbReference>
<keyword evidence="3" id="KW-1185">Reference proteome</keyword>
<feature type="transmembrane region" description="Helical" evidence="1">
    <location>
        <begin position="198"/>
        <end position="215"/>
    </location>
</feature>
<dbReference type="OrthoDB" id="5190419at2"/>
<feature type="transmembrane region" description="Helical" evidence="1">
    <location>
        <begin position="168"/>
        <end position="186"/>
    </location>
</feature>
<gene>
    <name evidence="2" type="ORF">ATW55_08425</name>
</gene>